<dbReference type="AlphaFoldDB" id="A0A6P4ZJS1"/>
<evidence type="ECO:0000259" key="4">
    <source>
        <dbReference type="PROSITE" id="PS50958"/>
    </source>
</evidence>
<dbReference type="SUPFAM" id="SSF90188">
    <property type="entry name" value="Somatomedin B domain"/>
    <property type="match status" value="2"/>
</dbReference>
<dbReference type="InterPro" id="IPR001212">
    <property type="entry name" value="Somatomedin_B_dom"/>
</dbReference>
<feature type="domain" description="SMB" evidence="4">
    <location>
        <begin position="640"/>
        <end position="684"/>
    </location>
</feature>
<dbReference type="SMART" id="SM00201">
    <property type="entry name" value="SO"/>
    <property type="match status" value="2"/>
</dbReference>
<keyword evidence="5" id="KW-1185">Reference proteome</keyword>
<sequence>MRRKGRQPTARCRQERPLAPVVYLLLTVLTLHFISKYIGANLFWNESQAAEVGTASERTPVRVSSVHRSRDAEVDLDLPRQRRASPEDWNGDGNANKPSEQHINQAVSPVFFKNAHDHSVNFSKVKSSAIERPPKKMRKFSELRRNLEESTISYTNHGPASSFLPKSRHSRHVSEPLFEEESSGEKPTTVQTQEPRNSTVHNLSTGESTVGPETEEVTQTLYTGQPNATESNEGSTAIATTATTVNPHQHTGLNTTATTSNSTPGDNHQWLRVSPYWSVQYNSFERWRERALKALDEIPKTIWLVSYTLPLVVDFGSPHELSQIRVTYMKNQHAVTGYSIYVTNGPHAQRTQVQWTHVLTVQRQNVSAKGPETVAGFSGIGRTWKVMFLHTLSAQDRWCSTTYDYRDRVLVRKVEFFGSEAGEPRHYNNWFFVLDYRASYTMTKLRIVNDGCDWQHDVKAFTLHVSLRSSPYDWTLVTTVTDVAANYTLPQYYAGFSGSGRYWKDDDEMAVGTVLDREFSLRTSLYTYDVKWVQSGHPGQYFIGNSKNTRRFDLFPAGFGHIDWTPQVNVVSLYISPQPELRGLRCSHNAQCRPRVCGLHMTGNPCACDKACRIFGDCCYNYEAVCGDDVADDEVPPVIQPDSCKGRCDMENIVSVVTCNCTSSCNTTQTCCDDFEDVCQSEKDDGNWTSSSNWTTAAGGSEPLQCVAPWKSRAHFWMVASCPPGYTDDVVRGMCETSDGHVDMFLHAPVTDNSTDTNYRNVFCALCNDARYMLGWKMVAKCGRRVLSLKEILQRDKGCQQYFRPSGYSSARLCFPPHTTAPSSSPACDVEKCRNITALFFAKGVPFRNSACANCYADRASLWEASCTEDDFVWAGFFSTITVLFDYSNIFQSKMSSRELELKDHTESCSVGYIYDPFRDSCRQISPDALMKFSQVPGVEETRASLENDPDNVRSAPTPSIVTVDSTRTPPTVLPKLSATFIVVNTVTGASASVSILSLLSSLRHHPRPDTVMKICFLTSLLLAQTSQVVGQVVPSAACCTAMLVCTLCFCLAAGLSLTATIHHLSILQRGGTCKASGYLLVILLIPLAMSGGYIALDDSIRMGASQESHSFPHCWIQDPTKMAIFVAGPFLICTAINLYYLLRIAMRCAAADCVQYFFLTQAALLFLPYTVAMTTGILTAFVGVESLRSFFLYMVTSLGGIDGFLFLVFSIVDDENDNPNDSSHGNVPTLPIQAVSSLNSSTK</sequence>
<dbReference type="InterPro" id="IPR053231">
    <property type="entry name" value="GPCR_LN-TM7"/>
</dbReference>
<protein>
    <submittedName>
        <fullName evidence="6">Uncharacterized protein LOC109474107</fullName>
    </submittedName>
</protein>
<dbReference type="Gene3D" id="2.60.120.260">
    <property type="entry name" value="Galactose-binding domain-like"/>
    <property type="match status" value="1"/>
</dbReference>
<keyword evidence="3" id="KW-0812">Transmembrane</keyword>
<dbReference type="PROSITE" id="PS00524">
    <property type="entry name" value="SMB_1"/>
    <property type="match status" value="2"/>
</dbReference>
<feature type="region of interest" description="Disordered" evidence="2">
    <location>
        <begin position="54"/>
        <end position="100"/>
    </location>
</feature>
<feature type="compositionally biased region" description="Basic and acidic residues" evidence="2">
    <location>
        <begin position="68"/>
        <end position="86"/>
    </location>
</feature>
<feature type="region of interest" description="Disordered" evidence="2">
    <location>
        <begin position="944"/>
        <end position="964"/>
    </location>
</feature>
<dbReference type="PANTHER" id="PTHR45902">
    <property type="entry name" value="LATROPHILIN RECEPTOR-LIKE PROTEIN A"/>
    <property type="match status" value="1"/>
</dbReference>
<dbReference type="Pfam" id="PF01033">
    <property type="entry name" value="Somatomedin_B"/>
    <property type="match status" value="2"/>
</dbReference>
<dbReference type="OrthoDB" id="10046967at2759"/>
<feature type="transmembrane region" description="Helical" evidence="3">
    <location>
        <begin position="1191"/>
        <end position="1213"/>
    </location>
</feature>
<evidence type="ECO:0000256" key="2">
    <source>
        <dbReference type="SAM" id="MobiDB-lite"/>
    </source>
</evidence>
<evidence type="ECO:0000256" key="3">
    <source>
        <dbReference type="SAM" id="Phobius"/>
    </source>
</evidence>
<dbReference type="RefSeq" id="XP_019629876.1">
    <property type="nucleotide sequence ID" value="XM_019774317.1"/>
</dbReference>
<keyword evidence="3" id="KW-1133">Transmembrane helix</keyword>
<feature type="region of interest" description="Disordered" evidence="2">
    <location>
        <begin position="247"/>
        <end position="266"/>
    </location>
</feature>
<feature type="transmembrane region" description="Helical" evidence="3">
    <location>
        <begin position="1012"/>
        <end position="1030"/>
    </location>
</feature>
<feature type="region of interest" description="Disordered" evidence="2">
    <location>
        <begin position="151"/>
        <end position="215"/>
    </location>
</feature>
<feature type="transmembrane region" description="Helical" evidence="3">
    <location>
        <begin position="977"/>
        <end position="1000"/>
    </location>
</feature>
<dbReference type="KEGG" id="bbel:109474107"/>
<feature type="transmembrane region" description="Helical" evidence="3">
    <location>
        <begin position="21"/>
        <end position="44"/>
    </location>
</feature>
<feature type="transmembrane region" description="Helical" evidence="3">
    <location>
        <begin position="1077"/>
        <end position="1097"/>
    </location>
</feature>
<reference evidence="6" key="1">
    <citation type="submission" date="2025-08" db="UniProtKB">
        <authorList>
            <consortium name="RefSeq"/>
        </authorList>
    </citation>
    <scope>IDENTIFICATION</scope>
    <source>
        <tissue evidence="6">Gonad</tissue>
    </source>
</reference>
<gene>
    <name evidence="6" type="primary">LOC109474107</name>
</gene>
<feature type="compositionally biased region" description="Polar residues" evidence="2">
    <location>
        <begin position="955"/>
        <end position="964"/>
    </location>
</feature>
<evidence type="ECO:0000256" key="1">
    <source>
        <dbReference type="ARBA" id="ARBA00023157"/>
    </source>
</evidence>
<feature type="compositionally biased region" description="Polar residues" evidence="2">
    <location>
        <begin position="185"/>
        <end position="208"/>
    </location>
</feature>
<keyword evidence="1" id="KW-1015">Disulfide bond</keyword>
<feature type="transmembrane region" description="Helical" evidence="3">
    <location>
        <begin position="1042"/>
        <end position="1065"/>
    </location>
</feature>
<evidence type="ECO:0000313" key="6">
    <source>
        <dbReference type="RefSeq" id="XP_019629876.1"/>
    </source>
</evidence>
<proteinExistence type="predicted"/>
<organism evidence="5 6">
    <name type="scientific">Branchiostoma belcheri</name>
    <name type="common">Amphioxus</name>
    <dbReference type="NCBI Taxonomy" id="7741"/>
    <lineage>
        <taxon>Eukaryota</taxon>
        <taxon>Metazoa</taxon>
        <taxon>Chordata</taxon>
        <taxon>Cephalochordata</taxon>
        <taxon>Leptocardii</taxon>
        <taxon>Amphioxiformes</taxon>
        <taxon>Branchiostomatidae</taxon>
        <taxon>Branchiostoma</taxon>
    </lineage>
</organism>
<evidence type="ECO:0000313" key="5">
    <source>
        <dbReference type="Proteomes" id="UP000515135"/>
    </source>
</evidence>
<name>A0A6P4ZJS1_BRABE</name>
<dbReference type="PANTHER" id="PTHR45902:SF1">
    <property type="entry name" value="LATROPHILIN RECEPTOR-LIKE PROTEIN A"/>
    <property type="match status" value="1"/>
</dbReference>
<dbReference type="Proteomes" id="UP000515135">
    <property type="component" value="Unplaced"/>
</dbReference>
<feature type="transmembrane region" description="Helical" evidence="3">
    <location>
        <begin position="1164"/>
        <end position="1185"/>
    </location>
</feature>
<feature type="transmembrane region" description="Helical" evidence="3">
    <location>
        <begin position="1123"/>
        <end position="1143"/>
    </location>
</feature>
<dbReference type="Gene3D" id="4.10.410.20">
    <property type="match status" value="1"/>
</dbReference>
<dbReference type="GeneID" id="109474107"/>
<feature type="domain" description="SMB" evidence="4">
    <location>
        <begin position="588"/>
        <end position="630"/>
    </location>
</feature>
<keyword evidence="3" id="KW-0472">Membrane</keyword>
<accession>A0A6P4ZJS1</accession>
<dbReference type="InterPro" id="IPR036024">
    <property type="entry name" value="Somatomedin_B-like_dom_sf"/>
</dbReference>
<dbReference type="PROSITE" id="PS50958">
    <property type="entry name" value="SMB_2"/>
    <property type="match status" value="2"/>
</dbReference>